<protein>
    <submittedName>
        <fullName evidence="1">Uncharacterized protein</fullName>
    </submittedName>
</protein>
<evidence type="ECO:0000313" key="2">
    <source>
        <dbReference type="Proteomes" id="UP000019276"/>
    </source>
</evidence>
<reference evidence="1 2" key="1">
    <citation type="journal article" date="2014" name="Genome Announc.">
        <title>Draft Genome Sequence of the Agar-Degrading Bacterium Catenovulum sp. Strain DS-2, Isolated from Intestines of Haliotis diversicolor.</title>
        <authorList>
            <person name="Shan D."/>
            <person name="Li X."/>
            <person name="Gu Z."/>
            <person name="Wei G."/>
            <person name="Gao Z."/>
            <person name="Shao Z."/>
        </authorList>
    </citation>
    <scope>NUCLEOTIDE SEQUENCE [LARGE SCALE GENOMIC DNA]</scope>
    <source>
        <strain evidence="1 2">DS-2</strain>
    </source>
</reference>
<dbReference type="STRING" id="1328313.DS2_17943"/>
<proteinExistence type="predicted"/>
<comment type="caution">
    <text evidence="1">The sequence shown here is derived from an EMBL/GenBank/DDBJ whole genome shotgun (WGS) entry which is preliminary data.</text>
</comment>
<gene>
    <name evidence="1" type="ORF">DS2_17943</name>
</gene>
<dbReference type="EMBL" id="ARZY01000051">
    <property type="protein sequence ID" value="EWH08306.1"/>
    <property type="molecule type" value="Genomic_DNA"/>
</dbReference>
<organism evidence="1 2">
    <name type="scientific">Catenovulum agarivorans DS-2</name>
    <dbReference type="NCBI Taxonomy" id="1328313"/>
    <lineage>
        <taxon>Bacteria</taxon>
        <taxon>Pseudomonadati</taxon>
        <taxon>Pseudomonadota</taxon>
        <taxon>Gammaproteobacteria</taxon>
        <taxon>Alteromonadales</taxon>
        <taxon>Alteromonadaceae</taxon>
        <taxon>Catenovulum</taxon>
    </lineage>
</organism>
<accession>W7Q8H0</accession>
<evidence type="ECO:0000313" key="1">
    <source>
        <dbReference type="EMBL" id="EWH08306.1"/>
    </source>
</evidence>
<sequence>MYLIKTASATYKLQITGYYNADLESGNYSFRADAL</sequence>
<dbReference type="AlphaFoldDB" id="W7Q8H0"/>
<keyword evidence="2" id="KW-1185">Reference proteome</keyword>
<name>W7Q8H0_9ALTE</name>
<dbReference type="Proteomes" id="UP000019276">
    <property type="component" value="Unassembled WGS sequence"/>
</dbReference>